<comment type="caution">
    <text evidence="2">The sequence shown here is derived from an EMBL/GenBank/DDBJ whole genome shotgun (WGS) entry which is preliminary data.</text>
</comment>
<organism evidence="2 3">
    <name type="scientific">Candidatus Afipia apatlaquensis</name>
    <dbReference type="NCBI Taxonomy" id="2712852"/>
    <lineage>
        <taxon>Bacteria</taxon>
        <taxon>Pseudomonadati</taxon>
        <taxon>Pseudomonadota</taxon>
        <taxon>Alphaproteobacteria</taxon>
        <taxon>Hyphomicrobiales</taxon>
        <taxon>Nitrobacteraceae</taxon>
        <taxon>Afipia</taxon>
    </lineage>
</organism>
<dbReference type="PRINTS" id="PR00080">
    <property type="entry name" value="SDRFAMILY"/>
</dbReference>
<dbReference type="PANTHER" id="PTHR43975">
    <property type="entry name" value="ZGC:101858"/>
    <property type="match status" value="1"/>
</dbReference>
<dbReference type="InterPro" id="IPR036291">
    <property type="entry name" value="NAD(P)-bd_dom_sf"/>
</dbReference>
<accession>A0A7C9VSX9</accession>
<dbReference type="PIRSF" id="PIRSF000126">
    <property type="entry name" value="11-beta-HSD1"/>
    <property type="match status" value="1"/>
</dbReference>
<keyword evidence="3" id="KW-1185">Reference proteome</keyword>
<dbReference type="PRINTS" id="PR00081">
    <property type="entry name" value="GDHRDH"/>
</dbReference>
<dbReference type="InterPro" id="IPR002347">
    <property type="entry name" value="SDR_fam"/>
</dbReference>
<dbReference type="Gene3D" id="3.40.50.720">
    <property type="entry name" value="NAD(P)-binding Rossmann-like Domain"/>
    <property type="match status" value="1"/>
</dbReference>
<dbReference type="Pfam" id="PF00106">
    <property type="entry name" value="adh_short"/>
    <property type="match status" value="1"/>
</dbReference>
<proteinExistence type="inferred from homology"/>
<dbReference type="AlphaFoldDB" id="A0A7C9VSX9"/>
<dbReference type="EMBL" id="JAAMRR010001692">
    <property type="protein sequence ID" value="NGX99811.1"/>
    <property type="molecule type" value="Genomic_DNA"/>
</dbReference>
<evidence type="ECO:0000256" key="1">
    <source>
        <dbReference type="RuleBase" id="RU000363"/>
    </source>
</evidence>
<dbReference type="PANTHER" id="PTHR43975:SF2">
    <property type="entry name" value="EG:BACR7A4.14 PROTEIN-RELATED"/>
    <property type="match status" value="1"/>
</dbReference>
<dbReference type="CDD" id="cd05233">
    <property type="entry name" value="SDR_c"/>
    <property type="match status" value="1"/>
</dbReference>
<comment type="similarity">
    <text evidence="1">Belongs to the short-chain dehydrogenases/reductases (SDR) family.</text>
</comment>
<name>A0A7C9VSX9_9BRAD</name>
<evidence type="ECO:0000313" key="2">
    <source>
        <dbReference type="EMBL" id="NGX99811.1"/>
    </source>
</evidence>
<protein>
    <submittedName>
        <fullName evidence="2">SDR family oxidoreductase</fullName>
    </submittedName>
</protein>
<reference evidence="2" key="1">
    <citation type="submission" date="2020-02" db="EMBL/GenBank/DDBJ databases">
        <title>Draft genome sequence of Candidatus Afipia apatlaquensis IBT-C3, a potential strain for decolorization of textile dyes.</title>
        <authorList>
            <person name="Sanchez-Reyes A."/>
            <person name="Breton-Deval L."/>
            <person name="Mangelson H."/>
            <person name="Sanchez-Flores A."/>
        </authorList>
    </citation>
    <scope>NUCLEOTIDE SEQUENCE [LARGE SCALE GENOMIC DNA]</scope>
    <source>
        <strain evidence="2">IBT-C3</strain>
    </source>
</reference>
<dbReference type="Proteomes" id="UP000480266">
    <property type="component" value="Unassembled WGS sequence"/>
</dbReference>
<dbReference type="SUPFAM" id="SSF51735">
    <property type="entry name" value="NAD(P)-binding Rossmann-fold domains"/>
    <property type="match status" value="1"/>
</dbReference>
<evidence type="ECO:0000313" key="3">
    <source>
        <dbReference type="Proteomes" id="UP000480266"/>
    </source>
</evidence>
<sequence>MTKRVTLITGASSGIGAELARIFASNGHDTVLVARRDDRLKLLADEIAAAGHPRPAFITSDLCAAGACEQIASELKAMDAEVDTVVNNAGYGLFGEALDLDREQQLAMVDLNVRVLTDLTLRFADSLVRHRGGILNVASIASFLPGPRMAVYYATKAYVLSFTEAMRGELGPKGVRVTALCPGTVPTEFQGVAGFKPGLDSAVLNVSAAAVARAGYRGLMSNKRLVLPGVGVRMIPFMLRFAPRSLVLASVARVQQKR</sequence>
<gene>
    <name evidence="2" type="ORF">G4V63_32920</name>
</gene>